<proteinExistence type="predicted"/>
<evidence type="ECO:0000256" key="1">
    <source>
        <dbReference type="SAM" id="Phobius"/>
    </source>
</evidence>
<comment type="caution">
    <text evidence="2">The sequence shown here is derived from an EMBL/GenBank/DDBJ whole genome shotgun (WGS) entry which is preliminary data.</text>
</comment>
<accession>A0AAN9L7T9</accession>
<dbReference type="EMBL" id="JAYMYQ010000005">
    <property type="protein sequence ID" value="KAK7331060.1"/>
    <property type="molecule type" value="Genomic_DNA"/>
</dbReference>
<evidence type="ECO:0000313" key="2">
    <source>
        <dbReference type="EMBL" id="KAK7331060.1"/>
    </source>
</evidence>
<feature type="transmembrane region" description="Helical" evidence="1">
    <location>
        <begin position="63"/>
        <end position="86"/>
    </location>
</feature>
<name>A0AAN9L7T9_CANGL</name>
<dbReference type="Proteomes" id="UP001367508">
    <property type="component" value="Unassembled WGS sequence"/>
</dbReference>
<evidence type="ECO:0000313" key="3">
    <source>
        <dbReference type="Proteomes" id="UP001367508"/>
    </source>
</evidence>
<dbReference type="AlphaFoldDB" id="A0AAN9L7T9"/>
<gene>
    <name evidence="2" type="ORF">VNO77_25271</name>
</gene>
<keyword evidence="1" id="KW-1133">Transmembrane helix</keyword>
<reference evidence="2 3" key="1">
    <citation type="submission" date="2024-01" db="EMBL/GenBank/DDBJ databases">
        <title>The genomes of 5 underutilized Papilionoideae crops provide insights into root nodulation and disease resistanc.</title>
        <authorList>
            <person name="Jiang F."/>
        </authorList>
    </citation>
    <scope>NUCLEOTIDE SEQUENCE [LARGE SCALE GENOMIC DNA]</scope>
    <source>
        <strain evidence="2">LVBAO_FW01</strain>
        <tissue evidence="2">Leaves</tissue>
    </source>
</reference>
<sequence>MEKNQKVKKGRDMTCDMGNCGLVLDQRYGWLTPASVPRAPTAIREETFLRLLPTCPLCKISNLVSFTVSFCFAFPILSVNGVLFFARSFTHRTRLYCLHKFLATTFHHF</sequence>
<keyword evidence="3" id="KW-1185">Reference proteome</keyword>
<organism evidence="2 3">
    <name type="scientific">Canavalia gladiata</name>
    <name type="common">Sword bean</name>
    <name type="synonym">Dolichos gladiatus</name>
    <dbReference type="NCBI Taxonomy" id="3824"/>
    <lineage>
        <taxon>Eukaryota</taxon>
        <taxon>Viridiplantae</taxon>
        <taxon>Streptophyta</taxon>
        <taxon>Embryophyta</taxon>
        <taxon>Tracheophyta</taxon>
        <taxon>Spermatophyta</taxon>
        <taxon>Magnoliopsida</taxon>
        <taxon>eudicotyledons</taxon>
        <taxon>Gunneridae</taxon>
        <taxon>Pentapetalae</taxon>
        <taxon>rosids</taxon>
        <taxon>fabids</taxon>
        <taxon>Fabales</taxon>
        <taxon>Fabaceae</taxon>
        <taxon>Papilionoideae</taxon>
        <taxon>50 kb inversion clade</taxon>
        <taxon>NPAAA clade</taxon>
        <taxon>indigoferoid/millettioid clade</taxon>
        <taxon>Phaseoleae</taxon>
        <taxon>Canavalia</taxon>
    </lineage>
</organism>
<keyword evidence="1" id="KW-0812">Transmembrane</keyword>
<protein>
    <submittedName>
        <fullName evidence="2">Uncharacterized protein</fullName>
    </submittedName>
</protein>
<keyword evidence="1" id="KW-0472">Membrane</keyword>